<evidence type="ECO:0000313" key="2">
    <source>
        <dbReference type="EMBL" id="GAF02227.1"/>
    </source>
</evidence>
<accession>W7Y2N0</accession>
<dbReference type="InterPro" id="IPR032274">
    <property type="entry name" value="DUF4835"/>
</dbReference>
<keyword evidence="1" id="KW-0732">Signal</keyword>
<dbReference type="EMBL" id="BAMD01000007">
    <property type="protein sequence ID" value="GAF02227.1"/>
    <property type="molecule type" value="Genomic_DNA"/>
</dbReference>
<gene>
    <name evidence="2" type="ORF">JCM21142_3856</name>
</gene>
<dbReference type="eggNOG" id="ENOG502Z7MQ">
    <property type="taxonomic scope" value="Bacteria"/>
</dbReference>
<sequence>MNKPVKYCFVLCLMFFLLKVSSAQELQCSVSVVSPSVQGTNKQVLETMQSAILEFMNGQKWTDNVFSPEERIQCSIMINIKEISSVDDFSGTIQVQVRRPVYNSAYSSVIFNYLDQDFDFSYVEFQPLIYNPNSFDSNLVGVLAFYANVILAFDYDSFSKMGGTKYMEKAEDIVNQAQNSSEKGWRSYESTRNRYWLVENYLNEYHRPLRECMYQYHRLGLDKMSDKPEAGRKEVLSAIERLQKVHRSKPGSFAVQVFFDAKSEELINIFSESFSMEKGRAIEILSEVDPANATKYSNSLLDNQ</sequence>
<feature type="signal peptide" evidence="1">
    <location>
        <begin position="1"/>
        <end position="23"/>
    </location>
</feature>
<comment type="caution">
    <text evidence="2">The sequence shown here is derived from an EMBL/GenBank/DDBJ whole genome shotgun (WGS) entry which is preliminary data.</text>
</comment>
<keyword evidence="3" id="KW-1185">Reference proteome</keyword>
<feature type="chain" id="PRO_5004906298" description="DUF4835 domain-containing protein" evidence="1">
    <location>
        <begin position="24"/>
        <end position="304"/>
    </location>
</feature>
<dbReference type="Proteomes" id="UP000019402">
    <property type="component" value="Unassembled WGS sequence"/>
</dbReference>
<name>W7Y2N0_9BACT</name>
<organism evidence="2 3">
    <name type="scientific">Saccharicrinis fermentans DSM 9555 = JCM 21142</name>
    <dbReference type="NCBI Taxonomy" id="869213"/>
    <lineage>
        <taxon>Bacteria</taxon>
        <taxon>Pseudomonadati</taxon>
        <taxon>Bacteroidota</taxon>
        <taxon>Bacteroidia</taxon>
        <taxon>Marinilabiliales</taxon>
        <taxon>Marinilabiliaceae</taxon>
        <taxon>Saccharicrinis</taxon>
    </lineage>
</organism>
<evidence type="ECO:0008006" key="4">
    <source>
        <dbReference type="Google" id="ProtNLM"/>
    </source>
</evidence>
<dbReference type="Pfam" id="PF16119">
    <property type="entry name" value="DUF4835"/>
    <property type="match status" value="1"/>
</dbReference>
<dbReference type="STRING" id="869213.GCA_000517085_00688"/>
<proteinExistence type="predicted"/>
<dbReference type="AlphaFoldDB" id="W7Y2N0"/>
<evidence type="ECO:0000256" key="1">
    <source>
        <dbReference type="SAM" id="SignalP"/>
    </source>
</evidence>
<protein>
    <recommendedName>
        <fullName evidence="4">DUF4835 domain-containing protein</fullName>
    </recommendedName>
</protein>
<reference evidence="2 3" key="1">
    <citation type="journal article" date="2014" name="Genome Announc.">
        <title>Draft Genome Sequence of Cytophaga fermentans JCM 21142T, a Facultative Anaerobe Isolated from Marine Mud.</title>
        <authorList>
            <person name="Starns D."/>
            <person name="Oshima K."/>
            <person name="Suda W."/>
            <person name="Iino T."/>
            <person name="Yuki M."/>
            <person name="Inoue J."/>
            <person name="Kitamura K."/>
            <person name="Iida T."/>
            <person name="Darby A."/>
            <person name="Hattori M."/>
            <person name="Ohkuma M."/>
        </authorList>
    </citation>
    <scope>NUCLEOTIDE SEQUENCE [LARGE SCALE GENOMIC DNA]</scope>
    <source>
        <strain evidence="2 3">JCM 21142</strain>
    </source>
</reference>
<evidence type="ECO:0000313" key="3">
    <source>
        <dbReference type="Proteomes" id="UP000019402"/>
    </source>
</evidence>